<keyword evidence="5" id="KW-0539">Nucleus</keyword>
<evidence type="ECO:0000256" key="1">
    <source>
        <dbReference type="ARBA" id="ARBA00004123"/>
    </source>
</evidence>
<evidence type="ECO:0000256" key="5">
    <source>
        <dbReference type="ARBA" id="ARBA00023242"/>
    </source>
</evidence>
<proteinExistence type="inferred from homology"/>
<evidence type="ECO:0000313" key="9">
    <source>
        <dbReference type="Proteomes" id="UP000283383"/>
    </source>
</evidence>
<dbReference type="GO" id="GO:0034080">
    <property type="term" value="P:CENP-A containing chromatin assembly"/>
    <property type="evidence" value="ECO:0007669"/>
    <property type="project" value="TreeGrafter"/>
</dbReference>
<dbReference type="GO" id="GO:0000070">
    <property type="term" value="P:mitotic sister chromatid segregation"/>
    <property type="evidence" value="ECO:0007669"/>
    <property type="project" value="TreeGrafter"/>
</dbReference>
<dbReference type="EMBL" id="MCBQ01022079">
    <property type="protein sequence ID" value="RKF53219.1"/>
    <property type="molecule type" value="Genomic_DNA"/>
</dbReference>
<dbReference type="STRING" id="62708.A0A420H712"/>
<comment type="caution">
    <text evidence="8">The sequence shown here is derived from an EMBL/GenBank/DDBJ whole genome shotgun (WGS) entry which is preliminary data.</text>
</comment>
<keyword evidence="7" id="KW-1133">Transmembrane helix</keyword>
<evidence type="ECO:0000256" key="6">
    <source>
        <dbReference type="ARBA" id="ARBA00023328"/>
    </source>
</evidence>
<evidence type="ECO:0000313" key="8">
    <source>
        <dbReference type="EMBL" id="RKF53219.1"/>
    </source>
</evidence>
<feature type="transmembrane region" description="Helical" evidence="7">
    <location>
        <begin position="644"/>
        <end position="666"/>
    </location>
</feature>
<dbReference type="InterPro" id="IPR012485">
    <property type="entry name" value="CENP-I"/>
</dbReference>
<reference evidence="8 9" key="1">
    <citation type="journal article" date="2018" name="BMC Genomics">
        <title>Comparative genome analyses reveal sequence features reflecting distinct modes of host-adaptation between dicot and monocot powdery mildew.</title>
        <authorList>
            <person name="Wu Y."/>
            <person name="Ma X."/>
            <person name="Pan Z."/>
            <person name="Kale S.D."/>
            <person name="Song Y."/>
            <person name="King H."/>
            <person name="Zhang Q."/>
            <person name="Presley C."/>
            <person name="Deng X."/>
            <person name="Wei C.I."/>
            <person name="Xiao S."/>
        </authorList>
    </citation>
    <scope>NUCLEOTIDE SEQUENCE [LARGE SCALE GENOMIC DNA]</scope>
    <source>
        <strain evidence="8">UMSG3</strain>
    </source>
</reference>
<keyword evidence="9" id="KW-1185">Reference proteome</keyword>
<keyword evidence="7" id="KW-0812">Transmembrane</keyword>
<dbReference type="GO" id="GO:0005634">
    <property type="term" value="C:nucleus"/>
    <property type="evidence" value="ECO:0007669"/>
    <property type="project" value="UniProtKB-SubCell"/>
</dbReference>
<keyword evidence="4" id="KW-0158">Chromosome</keyword>
<keyword evidence="7" id="KW-0472">Membrane</keyword>
<evidence type="ECO:0000256" key="7">
    <source>
        <dbReference type="SAM" id="Phobius"/>
    </source>
</evidence>
<sequence length="756" mass="86154">MDEDSDQVEVDILDLVRDLERAIQIPAKERLTKISDIIDKINSISYRDGLSTSTLDKLIELITLPPRGLDQSSRVSLINNLYPINKVPNTVFFKVVSSLGHCTSKVPYTSQAALLKWLIMIYDVVEDQTVFSKVYSILFNLLDTVAISTSWLIRYPETTIMSSTIYNYASKTCTAIQNTIFSVMLELERQNGSEQALMGLLKVFKYFFPDVIIGHNFGGRTSVFAVGYVSSPVLVWSFLIRVYLPAFNQHPNPEWSERLCQIQNQAHALKLKESSRNRPEWNRLFQRRSDYVQKLRESLLPPTQTFNSQESSITLEEIENAQDLVRNFEKIVAPNQLVAVLRDPLLQKFLQLKSSENDLKRVNNWLLAFFEDELSKKLPENGNIQEILRFILEYTRHSKILPSSCIEFLKSMIPTWDGVQDRDLILDLLAYTPLHSFTDISDTLIGPLEDAVLDDESIDAKMTLINFYTTLLKHWIVCLLARPENIYKFESSVTALVEHANHLALTIIQISTSILTLSTILKFYETTILLIQNASLQPFFRIVLPEPEAVYILSFTSSLSILSRTCSIIAVYKRVLDEISVSGKARVSTSCVNNLNACLIDLCNCLWRGRAFNVVDLNSKGCLISPPVIEALSSYLTQHSENSIPLLSLFSFSFSPVTCLLAINFFKEQENRRQMNSDQLETSFRSRITGPITQSSLKQYNLTQLAENQSIDEEAFTMSWLDYKLGFLTYLEHRGETGISDLIHSTVKNLATRKKK</sequence>
<dbReference type="AlphaFoldDB" id="A0A420H712"/>
<comment type="similarity">
    <text evidence="3">Belongs to the CENP-I/CTF3 family.</text>
</comment>
<protein>
    <submittedName>
        <fullName evidence="8">Centromere protein I</fullName>
    </submittedName>
</protein>
<dbReference type="PANTHER" id="PTHR48208">
    <property type="entry name" value="CENTROMERE PROTEIN I"/>
    <property type="match status" value="1"/>
</dbReference>
<organism evidence="8 9">
    <name type="scientific">Golovinomyces cichoracearum</name>
    <dbReference type="NCBI Taxonomy" id="62708"/>
    <lineage>
        <taxon>Eukaryota</taxon>
        <taxon>Fungi</taxon>
        <taxon>Dikarya</taxon>
        <taxon>Ascomycota</taxon>
        <taxon>Pezizomycotina</taxon>
        <taxon>Leotiomycetes</taxon>
        <taxon>Erysiphales</taxon>
        <taxon>Erysiphaceae</taxon>
        <taxon>Golovinomyces</taxon>
    </lineage>
</organism>
<dbReference type="Pfam" id="PF07778">
    <property type="entry name" value="CENP-I"/>
    <property type="match status" value="1"/>
</dbReference>
<dbReference type="GO" id="GO:0000939">
    <property type="term" value="C:inner kinetochore"/>
    <property type="evidence" value="ECO:0007669"/>
    <property type="project" value="TreeGrafter"/>
</dbReference>
<name>A0A420H712_9PEZI</name>
<dbReference type="PANTHER" id="PTHR48208:SF2">
    <property type="entry name" value="CENTROMERE PROTEIN I"/>
    <property type="match status" value="1"/>
</dbReference>
<comment type="subcellular location">
    <subcellularLocation>
        <location evidence="2">Chromosome</location>
        <location evidence="2">Centromere</location>
    </subcellularLocation>
    <subcellularLocation>
        <location evidence="1">Nucleus</location>
    </subcellularLocation>
</comment>
<dbReference type="Proteomes" id="UP000283383">
    <property type="component" value="Unassembled WGS sequence"/>
</dbReference>
<dbReference type="CDD" id="cd22647">
    <property type="entry name" value="CTF3_NTD_HEAT"/>
    <property type="match status" value="1"/>
</dbReference>
<evidence type="ECO:0000256" key="2">
    <source>
        <dbReference type="ARBA" id="ARBA00004584"/>
    </source>
</evidence>
<accession>A0A420H712</accession>
<keyword evidence="6" id="KW-0137">Centromere</keyword>
<evidence type="ECO:0000256" key="4">
    <source>
        <dbReference type="ARBA" id="ARBA00022454"/>
    </source>
</evidence>
<evidence type="ECO:0000256" key="3">
    <source>
        <dbReference type="ARBA" id="ARBA00005470"/>
    </source>
</evidence>
<gene>
    <name evidence="8" type="ORF">GcM3_220013</name>
</gene>